<dbReference type="Proteomes" id="UP000309215">
    <property type="component" value="Unassembled WGS sequence"/>
</dbReference>
<dbReference type="Pfam" id="PF13540">
    <property type="entry name" value="RCC1_2"/>
    <property type="match status" value="4"/>
</dbReference>
<dbReference type="PANTHER" id="PTHR22872">
    <property type="entry name" value="BTK-BINDING PROTEIN-RELATED"/>
    <property type="match status" value="1"/>
</dbReference>
<keyword evidence="3" id="KW-1185">Reference proteome</keyword>
<evidence type="ECO:0000256" key="1">
    <source>
        <dbReference type="ARBA" id="ARBA00022737"/>
    </source>
</evidence>
<gene>
    <name evidence="2" type="ORF">E8A74_02475</name>
</gene>
<evidence type="ECO:0008006" key="4">
    <source>
        <dbReference type="Google" id="ProtNLM"/>
    </source>
</evidence>
<dbReference type="InterPro" id="IPR051625">
    <property type="entry name" value="Signaling_Regulatory_Domain"/>
</dbReference>
<reference evidence="2 3" key="1">
    <citation type="submission" date="2019-04" db="EMBL/GenBank/DDBJ databases">
        <authorList>
            <person name="Li Y."/>
            <person name="Wang J."/>
        </authorList>
    </citation>
    <scope>NUCLEOTIDE SEQUENCE [LARGE SCALE GENOMIC DNA]</scope>
    <source>
        <strain evidence="2 3">DSM 14668</strain>
    </source>
</reference>
<name>A0A4V5PNJ4_9BACT</name>
<keyword evidence="1" id="KW-0677">Repeat</keyword>
<evidence type="ECO:0000313" key="2">
    <source>
        <dbReference type="EMBL" id="TKD12638.1"/>
    </source>
</evidence>
<dbReference type="AlphaFoldDB" id="A0A4V5PNJ4"/>
<proteinExistence type="predicted"/>
<dbReference type="InterPro" id="IPR000408">
    <property type="entry name" value="Reg_chr_condens"/>
</dbReference>
<accession>A0A4V5PNJ4</accession>
<organism evidence="2 3">
    <name type="scientific">Polyangium fumosum</name>
    <dbReference type="NCBI Taxonomy" id="889272"/>
    <lineage>
        <taxon>Bacteria</taxon>
        <taxon>Pseudomonadati</taxon>
        <taxon>Myxococcota</taxon>
        <taxon>Polyangia</taxon>
        <taxon>Polyangiales</taxon>
        <taxon>Polyangiaceae</taxon>
        <taxon>Polyangium</taxon>
    </lineage>
</organism>
<dbReference type="SUPFAM" id="SSF50985">
    <property type="entry name" value="RCC1/BLIP-II"/>
    <property type="match status" value="2"/>
</dbReference>
<sequence length="435" mass="44838">MRLVGEQAHWCAREELRLVRLRLCHSGVNRAVKHRSKGDIAMSMHRSFMVFAPIALLLAACAGPIDAPAEGRTAEASQAITIVQKVEVGYSHAFTIADGGDLYAWGYNGNYELGLGDTTNRAAPAQSSLLDVADVDAYGMHACAATEGGSVYCWGHNGFNKAGSGSWYSPKQTPTAVSGISGAVAVATGWEHSCALLSSGGVVCWGQNYYGQLGHGLADLYTTSPVTVSNLGDAIAIDAGAYSTCALRATGKVVCWGDDWAGQLGNGSPSANQDEPVEVSGIDDAVKMVRGQNHGCALLSSGEVKCWGANNYGQLGLGSGAASVAYSAELVSSLSDIVDLGAGNSHTCAIRSDNEVFCWGLNDSRQLGDGTTTNRSAPTLITNAAGAIKIDGGQISTCALFEEGVKCWGSDSLGQLGNGAPASGSSSTPVDVVFP</sequence>
<protein>
    <recommendedName>
        <fullName evidence="4">Chromosome condensation regulator RCC1</fullName>
    </recommendedName>
</protein>
<dbReference type="PRINTS" id="PR00633">
    <property type="entry name" value="RCCNDNSATION"/>
</dbReference>
<dbReference type="PANTHER" id="PTHR22872:SF2">
    <property type="entry name" value="INHIBITOR OF BRUTON TYROSINE KINASE"/>
    <property type="match status" value="1"/>
</dbReference>
<dbReference type="PROSITE" id="PS50012">
    <property type="entry name" value="RCC1_3"/>
    <property type="match status" value="6"/>
</dbReference>
<comment type="caution">
    <text evidence="2">The sequence shown here is derived from an EMBL/GenBank/DDBJ whole genome shotgun (WGS) entry which is preliminary data.</text>
</comment>
<dbReference type="OrthoDB" id="9758365at2"/>
<dbReference type="Gene3D" id="2.130.10.30">
    <property type="entry name" value="Regulator of chromosome condensation 1/beta-lactamase-inhibitor protein II"/>
    <property type="match status" value="2"/>
</dbReference>
<evidence type="ECO:0000313" key="3">
    <source>
        <dbReference type="Proteomes" id="UP000309215"/>
    </source>
</evidence>
<dbReference type="InterPro" id="IPR009091">
    <property type="entry name" value="RCC1/BLIP-II"/>
</dbReference>
<dbReference type="Pfam" id="PF00415">
    <property type="entry name" value="RCC1"/>
    <property type="match status" value="1"/>
</dbReference>
<dbReference type="EMBL" id="SSMQ01000002">
    <property type="protein sequence ID" value="TKD12638.1"/>
    <property type="molecule type" value="Genomic_DNA"/>
</dbReference>